<dbReference type="GO" id="GO:0005524">
    <property type="term" value="F:ATP binding"/>
    <property type="evidence" value="ECO:0007669"/>
    <property type="project" value="UniProtKB-KW"/>
</dbReference>
<comment type="catalytic activity">
    <reaction evidence="7">
        <text>L-threonyl-[protein] + ATP = O-phospho-L-threonyl-[protein] + ADP + H(+)</text>
        <dbReference type="Rhea" id="RHEA:46608"/>
        <dbReference type="Rhea" id="RHEA-COMP:11060"/>
        <dbReference type="Rhea" id="RHEA-COMP:11605"/>
        <dbReference type="ChEBI" id="CHEBI:15378"/>
        <dbReference type="ChEBI" id="CHEBI:30013"/>
        <dbReference type="ChEBI" id="CHEBI:30616"/>
        <dbReference type="ChEBI" id="CHEBI:61977"/>
        <dbReference type="ChEBI" id="CHEBI:456216"/>
        <dbReference type="EC" id="2.7.11.1"/>
    </reaction>
</comment>
<comment type="function">
    <text evidence="7">Binds to sigma F and blocks its ability to form an RNA polymerase holoenzyme (E-sigma F). Phosphorylates SpoIIAA on a serine residue. This phosphorylation may enable SpoIIAA to act as an anti-anti-sigma factor that counteracts SpoIIAB and thus releases sigma F from inhibition.</text>
</comment>
<keyword evidence="4 7" id="KW-0418">Kinase</keyword>
<organism evidence="9 10">
    <name type="scientific">Fonticella tunisiensis</name>
    <dbReference type="NCBI Taxonomy" id="1096341"/>
    <lineage>
        <taxon>Bacteria</taxon>
        <taxon>Bacillati</taxon>
        <taxon>Bacillota</taxon>
        <taxon>Clostridia</taxon>
        <taxon>Eubacteriales</taxon>
        <taxon>Clostridiaceae</taxon>
        <taxon>Fonticella</taxon>
    </lineage>
</organism>
<comment type="caution">
    <text evidence="9">The sequence shown here is derived from an EMBL/GenBank/DDBJ whole genome shotgun (WGS) entry which is preliminary data.</text>
</comment>
<keyword evidence="6 7" id="KW-0749">Sporulation</keyword>
<keyword evidence="10" id="KW-1185">Reference proteome</keyword>
<evidence type="ECO:0000256" key="3">
    <source>
        <dbReference type="ARBA" id="ARBA00022741"/>
    </source>
</evidence>
<dbReference type="GO" id="GO:0030435">
    <property type="term" value="P:sporulation resulting in formation of a cellular spore"/>
    <property type="evidence" value="ECO:0007669"/>
    <property type="project" value="UniProtKB-KW"/>
</dbReference>
<dbReference type="GO" id="GO:0016989">
    <property type="term" value="F:sigma factor antagonist activity"/>
    <property type="evidence" value="ECO:0007669"/>
    <property type="project" value="InterPro"/>
</dbReference>
<dbReference type="EC" id="2.7.11.1" evidence="7"/>
<dbReference type="Gene3D" id="3.30.565.10">
    <property type="entry name" value="Histidine kinase-like ATPase, C-terminal domain"/>
    <property type="match status" value="1"/>
</dbReference>
<dbReference type="GO" id="GO:0042174">
    <property type="term" value="P:negative regulation of sporulation resulting in formation of a cellular spore"/>
    <property type="evidence" value="ECO:0007669"/>
    <property type="project" value="InterPro"/>
</dbReference>
<dbReference type="SUPFAM" id="SSF55874">
    <property type="entry name" value="ATPase domain of HSP90 chaperone/DNA topoisomerase II/histidine kinase"/>
    <property type="match status" value="1"/>
</dbReference>
<dbReference type="PANTHER" id="PTHR35526:SF3">
    <property type="entry name" value="ANTI-SIGMA-F FACTOR RSBW"/>
    <property type="match status" value="1"/>
</dbReference>
<dbReference type="Pfam" id="PF13581">
    <property type="entry name" value="HATPase_c_2"/>
    <property type="match status" value="1"/>
</dbReference>
<evidence type="ECO:0000256" key="1">
    <source>
        <dbReference type="ARBA" id="ARBA00022527"/>
    </source>
</evidence>
<evidence type="ECO:0000256" key="6">
    <source>
        <dbReference type="ARBA" id="ARBA00022969"/>
    </source>
</evidence>
<proteinExistence type="inferred from homology"/>
<dbReference type="GO" id="GO:0004674">
    <property type="term" value="F:protein serine/threonine kinase activity"/>
    <property type="evidence" value="ECO:0007669"/>
    <property type="project" value="UniProtKB-KW"/>
</dbReference>
<sequence length="141" mass="15753">MFKNEMKIEFPSKSQNEAFARVVVAAFASQLDPTIEELSDVKTAVSEAVTNAIIHGYENSSGKIEIECKIEGRTLTVIVTDYGKGIEDVELAKQPLYTSRPELERSGMGFTVMETFMDSLEVESEPLKGTRVKMTKEFKSF</sequence>
<dbReference type="PANTHER" id="PTHR35526">
    <property type="entry name" value="ANTI-SIGMA-F FACTOR RSBW-RELATED"/>
    <property type="match status" value="1"/>
</dbReference>
<evidence type="ECO:0000313" key="10">
    <source>
        <dbReference type="Proteomes" id="UP000295325"/>
    </source>
</evidence>
<dbReference type="SMART" id="SM00387">
    <property type="entry name" value="HATPase_c"/>
    <property type="match status" value="1"/>
</dbReference>
<evidence type="ECO:0000259" key="8">
    <source>
        <dbReference type="SMART" id="SM00387"/>
    </source>
</evidence>
<feature type="domain" description="Histidine kinase/HSP90-like ATPase" evidence="8">
    <location>
        <begin position="36"/>
        <end position="140"/>
    </location>
</feature>
<dbReference type="Proteomes" id="UP000295325">
    <property type="component" value="Unassembled WGS sequence"/>
</dbReference>
<dbReference type="InterPro" id="IPR036890">
    <property type="entry name" value="HATPase_C_sf"/>
</dbReference>
<comment type="catalytic activity">
    <reaction evidence="7">
        <text>L-seryl-[protein] + ATP = O-phospho-L-seryl-[protein] + ADP + H(+)</text>
        <dbReference type="Rhea" id="RHEA:17989"/>
        <dbReference type="Rhea" id="RHEA-COMP:9863"/>
        <dbReference type="Rhea" id="RHEA-COMP:11604"/>
        <dbReference type="ChEBI" id="CHEBI:15378"/>
        <dbReference type="ChEBI" id="CHEBI:29999"/>
        <dbReference type="ChEBI" id="CHEBI:30616"/>
        <dbReference type="ChEBI" id="CHEBI:83421"/>
        <dbReference type="ChEBI" id="CHEBI:456216"/>
        <dbReference type="EC" id="2.7.11.1"/>
    </reaction>
</comment>
<dbReference type="GO" id="GO:0106310">
    <property type="term" value="F:protein serine kinase activity"/>
    <property type="evidence" value="ECO:0007669"/>
    <property type="project" value="RHEA"/>
</dbReference>
<evidence type="ECO:0000256" key="2">
    <source>
        <dbReference type="ARBA" id="ARBA00022679"/>
    </source>
</evidence>
<protein>
    <recommendedName>
        <fullName evidence="7">Anti-sigma F factor</fullName>
        <ecNumber evidence="7">2.7.11.1</ecNumber>
    </recommendedName>
    <alternativeName>
        <fullName evidence="7">Stage II sporulation protein AB</fullName>
    </alternativeName>
</protein>
<dbReference type="HAMAP" id="MF_00637">
    <property type="entry name" value="Anti_sigma_F"/>
    <property type="match status" value="1"/>
</dbReference>
<keyword evidence="5 7" id="KW-0067">ATP-binding</keyword>
<accession>A0A4R7K9N5</accession>
<evidence type="ECO:0000313" key="9">
    <source>
        <dbReference type="EMBL" id="TDT50801.1"/>
    </source>
</evidence>
<evidence type="ECO:0000256" key="4">
    <source>
        <dbReference type="ARBA" id="ARBA00022777"/>
    </source>
</evidence>
<dbReference type="GO" id="GO:0030436">
    <property type="term" value="P:asexual sporulation"/>
    <property type="evidence" value="ECO:0007669"/>
    <property type="project" value="UniProtKB-UniRule"/>
</dbReference>
<comment type="similarity">
    <text evidence="7">Belongs to the anti-sigma-factor family.</text>
</comment>
<dbReference type="InterPro" id="IPR050267">
    <property type="entry name" value="Anti-sigma-factor_SerPK"/>
</dbReference>
<gene>
    <name evidence="7" type="primary">spoIIAB</name>
    <name evidence="9" type="ORF">EDD71_12413</name>
</gene>
<reference evidence="9 10" key="1">
    <citation type="submission" date="2019-03" db="EMBL/GenBank/DDBJ databases">
        <title>Genomic Encyclopedia of Type Strains, Phase IV (KMG-IV): sequencing the most valuable type-strain genomes for metagenomic binning, comparative biology and taxonomic classification.</title>
        <authorList>
            <person name="Goeker M."/>
        </authorList>
    </citation>
    <scope>NUCLEOTIDE SEQUENCE [LARGE SCALE GENOMIC DNA]</scope>
    <source>
        <strain evidence="9 10">DSM 24455</strain>
    </source>
</reference>
<keyword evidence="3 7" id="KW-0547">Nucleotide-binding</keyword>
<name>A0A4R7K9N5_9CLOT</name>
<dbReference type="AlphaFoldDB" id="A0A4R7K9N5"/>
<evidence type="ECO:0000256" key="5">
    <source>
        <dbReference type="ARBA" id="ARBA00022840"/>
    </source>
</evidence>
<dbReference type="OrthoDB" id="9768808at2"/>
<dbReference type="InterPro" id="IPR003594">
    <property type="entry name" value="HATPase_dom"/>
</dbReference>
<keyword evidence="1 7" id="KW-0723">Serine/threonine-protein kinase</keyword>
<evidence type="ECO:0000256" key="7">
    <source>
        <dbReference type="HAMAP-Rule" id="MF_00637"/>
    </source>
</evidence>
<keyword evidence="2 7" id="KW-0808">Transferase</keyword>
<dbReference type="NCBIfam" id="TIGR01925">
    <property type="entry name" value="spIIAB"/>
    <property type="match status" value="1"/>
</dbReference>
<dbReference type="InterPro" id="IPR010194">
    <property type="entry name" value="Anti-sigma_F"/>
</dbReference>
<dbReference type="RefSeq" id="WP_133628953.1">
    <property type="nucleotide sequence ID" value="NZ_SOAZ01000024.1"/>
</dbReference>
<dbReference type="EMBL" id="SOAZ01000024">
    <property type="protein sequence ID" value="TDT50801.1"/>
    <property type="molecule type" value="Genomic_DNA"/>
</dbReference>